<comment type="caution">
    <text evidence="2">The sequence shown here is derived from an EMBL/GenBank/DDBJ whole genome shotgun (WGS) entry which is preliminary data.</text>
</comment>
<reference evidence="2 3" key="1">
    <citation type="submission" date="2017-03" db="EMBL/GenBank/DDBJ databases">
        <title>Genomes of endolithic fungi from Antarctica.</title>
        <authorList>
            <person name="Coleine C."/>
            <person name="Masonjones S."/>
            <person name="Stajich J.E."/>
        </authorList>
    </citation>
    <scope>NUCLEOTIDE SEQUENCE [LARGE SCALE GENOMIC DNA]</scope>
    <source>
        <strain evidence="2 3">CCFEE 5184</strain>
    </source>
</reference>
<feature type="compositionally biased region" description="Basic and acidic residues" evidence="1">
    <location>
        <begin position="82"/>
        <end position="98"/>
    </location>
</feature>
<dbReference type="AlphaFoldDB" id="A0A4V5N768"/>
<evidence type="ECO:0000313" key="2">
    <source>
        <dbReference type="EMBL" id="TKA38489.1"/>
    </source>
</evidence>
<evidence type="ECO:0000313" key="3">
    <source>
        <dbReference type="Proteomes" id="UP000309340"/>
    </source>
</evidence>
<name>A0A4V5N768_9PEZI</name>
<evidence type="ECO:0000256" key="1">
    <source>
        <dbReference type="SAM" id="MobiDB-lite"/>
    </source>
</evidence>
<protein>
    <submittedName>
        <fullName evidence="2">Uncharacterized protein</fullName>
    </submittedName>
</protein>
<dbReference type="EMBL" id="NAJQ01002730">
    <property type="protein sequence ID" value="TKA38489.1"/>
    <property type="molecule type" value="Genomic_DNA"/>
</dbReference>
<proteinExistence type="predicted"/>
<dbReference type="Proteomes" id="UP000309340">
    <property type="component" value="Unassembled WGS sequence"/>
</dbReference>
<feature type="region of interest" description="Disordered" evidence="1">
    <location>
        <begin position="1"/>
        <end position="104"/>
    </location>
</feature>
<feature type="compositionally biased region" description="Basic and acidic residues" evidence="1">
    <location>
        <begin position="48"/>
        <end position="72"/>
    </location>
</feature>
<gene>
    <name evidence="2" type="ORF">B0A55_13725</name>
</gene>
<keyword evidence="3" id="KW-1185">Reference proteome</keyword>
<feature type="non-terminal residue" evidence="2">
    <location>
        <position position="171"/>
    </location>
</feature>
<sequence>MAPSTRRAQHSAATFVKSAQSGSGFIKKPIRKSRAPAVRGAWDFVGVNDHHDHDNSDNEGGGDVRESVEVERYQSSQEADEEGRREGGEIRERGERGGSDVNEAFKPLREMAEKVGREVEAFAISFDQFLAHVRTTTMRREGDGCGYGSARDIVMTYRAYAEEEVERLGRL</sequence>
<accession>A0A4V5N768</accession>
<organism evidence="2 3">
    <name type="scientific">Friedmanniomyces simplex</name>
    <dbReference type="NCBI Taxonomy" id="329884"/>
    <lineage>
        <taxon>Eukaryota</taxon>
        <taxon>Fungi</taxon>
        <taxon>Dikarya</taxon>
        <taxon>Ascomycota</taxon>
        <taxon>Pezizomycotina</taxon>
        <taxon>Dothideomycetes</taxon>
        <taxon>Dothideomycetidae</taxon>
        <taxon>Mycosphaerellales</taxon>
        <taxon>Teratosphaeriaceae</taxon>
        <taxon>Friedmanniomyces</taxon>
    </lineage>
</organism>